<dbReference type="Gene3D" id="1.10.3020.10">
    <property type="entry name" value="alpha-amino acid ester hydrolase ( Helical cap domain)"/>
    <property type="match status" value="1"/>
</dbReference>
<dbReference type="AlphaFoldDB" id="A0A0K2UCJ7"/>
<dbReference type="Gene3D" id="2.60.120.260">
    <property type="entry name" value="Galactose-binding domain-like"/>
    <property type="match status" value="1"/>
</dbReference>
<reference evidence="4" key="1">
    <citation type="submission" date="2014-05" db="EMBL/GenBank/DDBJ databases">
        <authorList>
            <person name="Chronopoulou M."/>
        </authorList>
    </citation>
    <scope>NUCLEOTIDE SEQUENCE</scope>
    <source>
        <tissue evidence="4">Whole organism</tissue>
    </source>
</reference>
<evidence type="ECO:0000256" key="2">
    <source>
        <dbReference type="SAM" id="MobiDB-lite"/>
    </source>
</evidence>
<dbReference type="SMART" id="SM00939">
    <property type="entry name" value="PepX_C"/>
    <property type="match status" value="1"/>
</dbReference>
<evidence type="ECO:0000259" key="3">
    <source>
        <dbReference type="SMART" id="SM00939"/>
    </source>
</evidence>
<dbReference type="NCBIfam" id="TIGR00976">
    <property type="entry name" value="CocE_NonD"/>
    <property type="match status" value="1"/>
</dbReference>
<dbReference type="InterPro" id="IPR029058">
    <property type="entry name" value="AB_hydrolase_fold"/>
</dbReference>
<dbReference type="Pfam" id="PF02129">
    <property type="entry name" value="Peptidase_S15"/>
    <property type="match status" value="1"/>
</dbReference>
<dbReference type="SUPFAM" id="SSF49785">
    <property type="entry name" value="Galactose-binding domain-like"/>
    <property type="match status" value="1"/>
</dbReference>
<dbReference type="OrthoDB" id="9974703at2759"/>
<dbReference type="PANTHER" id="PTHR43056:SF10">
    <property type="entry name" value="COCE_NOND FAMILY, PUTATIVE (AFU_ORTHOLOGUE AFUA_7G00600)-RELATED"/>
    <property type="match status" value="1"/>
</dbReference>
<proteinExistence type="predicted"/>
<dbReference type="Gene3D" id="3.40.50.1820">
    <property type="entry name" value="alpha/beta hydrolase"/>
    <property type="match status" value="1"/>
</dbReference>
<dbReference type="InterPro" id="IPR050585">
    <property type="entry name" value="Xaa-Pro_dipeptidyl-ppase/CocE"/>
</dbReference>
<name>A0A0K2UCJ7_LEPSM</name>
<dbReference type="Pfam" id="PF08530">
    <property type="entry name" value="PepX_C"/>
    <property type="match status" value="1"/>
</dbReference>
<dbReference type="InterPro" id="IPR008979">
    <property type="entry name" value="Galactose-bd-like_sf"/>
</dbReference>
<organism evidence="4">
    <name type="scientific">Lepeophtheirus salmonis</name>
    <name type="common">Salmon louse</name>
    <name type="synonym">Caligus salmonis</name>
    <dbReference type="NCBI Taxonomy" id="72036"/>
    <lineage>
        <taxon>Eukaryota</taxon>
        <taxon>Metazoa</taxon>
        <taxon>Ecdysozoa</taxon>
        <taxon>Arthropoda</taxon>
        <taxon>Crustacea</taxon>
        <taxon>Multicrustacea</taxon>
        <taxon>Hexanauplia</taxon>
        <taxon>Copepoda</taxon>
        <taxon>Siphonostomatoida</taxon>
        <taxon>Caligidae</taxon>
        <taxon>Lepeophtheirus</taxon>
    </lineage>
</organism>
<dbReference type="SUPFAM" id="SSF53474">
    <property type="entry name" value="alpha/beta-Hydrolases"/>
    <property type="match status" value="1"/>
</dbReference>
<accession>A0A0K2UCJ7</accession>
<protein>
    <recommendedName>
        <fullName evidence="3">Xaa-Pro dipeptidyl-peptidase C-terminal domain-containing protein</fullName>
    </recommendedName>
</protein>
<dbReference type="InterPro" id="IPR000383">
    <property type="entry name" value="Xaa-Pro-like_dom"/>
</dbReference>
<dbReference type="InterPro" id="IPR005674">
    <property type="entry name" value="CocE/Ser_esterase"/>
</dbReference>
<dbReference type="InterPro" id="IPR013736">
    <property type="entry name" value="Xaa-Pro_dipept_C"/>
</dbReference>
<feature type="region of interest" description="Disordered" evidence="2">
    <location>
        <begin position="42"/>
        <end position="61"/>
    </location>
</feature>
<keyword evidence="1" id="KW-0378">Hydrolase</keyword>
<dbReference type="EMBL" id="HACA01018055">
    <property type="protein sequence ID" value="CDW35416.1"/>
    <property type="molecule type" value="Transcribed_RNA"/>
</dbReference>
<dbReference type="PANTHER" id="PTHR43056">
    <property type="entry name" value="PEPTIDASE S9 PROLYL OLIGOPEPTIDASE"/>
    <property type="match status" value="1"/>
</dbReference>
<evidence type="ECO:0000256" key="1">
    <source>
        <dbReference type="ARBA" id="ARBA00022801"/>
    </source>
</evidence>
<sequence length="705" mass="81233">MKEDEGGLYPLTRISLYKLHLPRDEETVIALKIWYPSTPEDDSFFPGSDGERESLKDISQSKYPSDSLSSFPAILEYIPYRHSDFTVQRDESRHPWMASHGYVVVRADLRGSGDSNGLYFDEYTEIEQEDGVDIIEWLKKQSWCNGRIGMYGKSWGGFNGLQIAFREPSGLASVISIYSTDNRYTDDIHYKGGCVIGSGMLSWASWMFADQAKPPHPKYSKDWKSEWKRRLENACHSWADIWLSKQKFDEYWENGSICMNYEKIKIPVFVIGGWVDSYKNAAFRMSSKLPLSQCLIGPWSHDWPDTALPKPNIGFLQKCLEFWERTLKNSSCDVEKDFVWYQCKGVLPPSELVNEWPGEWLRMKKGITLEDSVDYLHFEISSEQPRISQSRGTPRIWSLDELTESVTLKVDPLSAQEYSEFLSFGDPDQAGDMSLVNSNHSDTWILEPIFGEESLSIFGQPIFEAIVSGPQIIVRLCDVFPDGQTRLLSIGVLNLEDDLDKRRIKITLDVLGYDLQPGHQLSLSLSPMYFPLIWPPNREPHLQFYGGILSIPKLLRGKIESNYEAGEPICFKRGPIIEKIKDGLFKRSFDTLFNEDKSETYEWRTLSDSGTEKLIEQKITSSEKREEIYRISNQFPFNPQAIITWDVNMEFPSSETDEFERISIKIISKMSSSEENFLLDHHINVSHGETEIYQNGYEKVIPREL</sequence>
<dbReference type="GO" id="GO:0008239">
    <property type="term" value="F:dipeptidyl-peptidase activity"/>
    <property type="evidence" value="ECO:0007669"/>
    <property type="project" value="InterPro"/>
</dbReference>
<evidence type="ECO:0000313" key="4">
    <source>
        <dbReference type="EMBL" id="CDW35416.1"/>
    </source>
</evidence>
<feature type="domain" description="Xaa-Pro dipeptidyl-peptidase C-terminal" evidence="3">
    <location>
        <begin position="354"/>
        <end position="550"/>
    </location>
</feature>